<dbReference type="GO" id="GO:0005634">
    <property type="term" value="C:nucleus"/>
    <property type="evidence" value="ECO:0007669"/>
    <property type="project" value="TreeGrafter"/>
</dbReference>
<dbReference type="GO" id="GO:0016787">
    <property type="term" value="F:hydrolase activity"/>
    <property type="evidence" value="ECO:0007669"/>
    <property type="project" value="InterPro"/>
</dbReference>
<evidence type="ECO:0000313" key="2">
    <source>
        <dbReference type="EMBL" id="VEL25172.1"/>
    </source>
</evidence>
<evidence type="ECO:0000313" key="3">
    <source>
        <dbReference type="Proteomes" id="UP000784294"/>
    </source>
</evidence>
<feature type="non-terminal residue" evidence="2">
    <location>
        <position position="1"/>
    </location>
</feature>
<evidence type="ECO:0008006" key="4">
    <source>
        <dbReference type="Google" id="ProtNLM"/>
    </source>
</evidence>
<organism evidence="2 3">
    <name type="scientific">Protopolystoma xenopodis</name>
    <dbReference type="NCBI Taxonomy" id="117903"/>
    <lineage>
        <taxon>Eukaryota</taxon>
        <taxon>Metazoa</taxon>
        <taxon>Spiralia</taxon>
        <taxon>Lophotrochozoa</taxon>
        <taxon>Platyhelminthes</taxon>
        <taxon>Monogenea</taxon>
        <taxon>Polyopisthocotylea</taxon>
        <taxon>Polystomatidea</taxon>
        <taxon>Polystomatidae</taxon>
        <taxon>Protopolystoma</taxon>
    </lineage>
</organism>
<dbReference type="OrthoDB" id="10264956at2759"/>
<dbReference type="InterPro" id="IPR036265">
    <property type="entry name" value="HIT-like_sf"/>
</dbReference>
<dbReference type="Gene3D" id="3.30.428.10">
    <property type="entry name" value="HIT-like"/>
    <property type="match status" value="1"/>
</dbReference>
<name>A0A3S5CP82_9PLAT</name>
<protein>
    <recommendedName>
        <fullName evidence="4">M7GpppX diphosphatase</fullName>
    </recommendedName>
</protein>
<gene>
    <name evidence="2" type="ORF">PXEA_LOCUS18612</name>
</gene>
<dbReference type="PANTHER" id="PTHR12978:SF0">
    <property type="entry name" value="M7GPPPX DIPHOSPHATASE"/>
    <property type="match status" value="1"/>
</dbReference>
<accession>A0A3S5CP82</accession>
<sequence length="251" mass="28755">PHHFSRFSSSYRIIHDETPEEYHSLVIPFLGQRPKDLAWVDNILLGKAETDRIIFSDQDPNIGFTLVLDFRWDGRFLQSMHILGLVPHPGLTCLRDLRSEHIPLLKRMLCEGRSRIIDHYAKVRPVMEQESVNDEASPKPAVPPNQGLSRTGESALKENQILAYFHYPPTFYRLHVHYAHVDAACEHGTRVGRAHLLYDVIQNLELDGDYYAKRIIPVYLQTDGDMLKALQNGSSHSEHIVPSTEVTDQTK</sequence>
<dbReference type="EMBL" id="CAAALY010072075">
    <property type="protein sequence ID" value="VEL25172.1"/>
    <property type="molecule type" value="Genomic_DNA"/>
</dbReference>
<feature type="region of interest" description="Disordered" evidence="1">
    <location>
        <begin position="128"/>
        <end position="150"/>
    </location>
</feature>
<dbReference type="SUPFAM" id="SSF54197">
    <property type="entry name" value="HIT-like"/>
    <property type="match status" value="1"/>
</dbReference>
<reference evidence="2" key="1">
    <citation type="submission" date="2018-11" db="EMBL/GenBank/DDBJ databases">
        <authorList>
            <consortium name="Pathogen Informatics"/>
        </authorList>
    </citation>
    <scope>NUCLEOTIDE SEQUENCE</scope>
</reference>
<dbReference type="GO" id="GO:0000290">
    <property type="term" value="P:deadenylation-dependent decapping of nuclear-transcribed mRNA"/>
    <property type="evidence" value="ECO:0007669"/>
    <property type="project" value="InterPro"/>
</dbReference>
<keyword evidence="3" id="KW-1185">Reference proteome</keyword>
<dbReference type="Pfam" id="PF11969">
    <property type="entry name" value="DcpS_C"/>
    <property type="match status" value="2"/>
</dbReference>
<dbReference type="PANTHER" id="PTHR12978">
    <property type="entry name" value="HISTIDINE TRIAD HIT PROTEIN MEMBER"/>
    <property type="match status" value="1"/>
</dbReference>
<dbReference type="GO" id="GO:0000932">
    <property type="term" value="C:P-body"/>
    <property type="evidence" value="ECO:0007669"/>
    <property type="project" value="TreeGrafter"/>
</dbReference>
<dbReference type="Proteomes" id="UP000784294">
    <property type="component" value="Unassembled WGS sequence"/>
</dbReference>
<comment type="caution">
    <text evidence="2">The sequence shown here is derived from an EMBL/GenBank/DDBJ whole genome shotgun (WGS) entry which is preliminary data.</text>
</comment>
<evidence type="ECO:0000256" key="1">
    <source>
        <dbReference type="SAM" id="MobiDB-lite"/>
    </source>
</evidence>
<dbReference type="GO" id="GO:0000340">
    <property type="term" value="F:RNA 7-methylguanosine cap binding"/>
    <property type="evidence" value="ECO:0007669"/>
    <property type="project" value="TreeGrafter"/>
</dbReference>
<proteinExistence type="predicted"/>
<dbReference type="InterPro" id="IPR008594">
    <property type="entry name" value="DcpS/DCS2"/>
</dbReference>
<dbReference type="AlphaFoldDB" id="A0A3S5CP82"/>